<dbReference type="Proteomes" id="UP001066276">
    <property type="component" value="Chromosome 5"/>
</dbReference>
<organism evidence="2 3">
    <name type="scientific">Pleurodeles waltl</name>
    <name type="common">Iberian ribbed newt</name>
    <dbReference type="NCBI Taxonomy" id="8319"/>
    <lineage>
        <taxon>Eukaryota</taxon>
        <taxon>Metazoa</taxon>
        <taxon>Chordata</taxon>
        <taxon>Craniata</taxon>
        <taxon>Vertebrata</taxon>
        <taxon>Euteleostomi</taxon>
        <taxon>Amphibia</taxon>
        <taxon>Batrachia</taxon>
        <taxon>Caudata</taxon>
        <taxon>Salamandroidea</taxon>
        <taxon>Salamandridae</taxon>
        <taxon>Pleurodelinae</taxon>
        <taxon>Pleurodeles</taxon>
    </lineage>
</organism>
<sequence length="171" mass="17914">MGSGTGAEAAAPPGQGSPAPAPAMPAGTMVASSRQLGRKLQYRQRQQVPESARRGPAHSGAHQSGSLVPSAPSLWRVKPLALSANYGRSNRRQPIACGFDAPRLQVATGRVSSAGGLTAVKRLSARTVRHVHRVRGAGPAAVNKMRRGVERPPQTARRHHLGRSHVQGRGA</sequence>
<reference evidence="2" key="1">
    <citation type="journal article" date="2022" name="bioRxiv">
        <title>Sequencing and chromosome-scale assembly of the giantPleurodeles waltlgenome.</title>
        <authorList>
            <person name="Brown T."/>
            <person name="Elewa A."/>
            <person name="Iarovenko S."/>
            <person name="Subramanian E."/>
            <person name="Araus A.J."/>
            <person name="Petzold A."/>
            <person name="Susuki M."/>
            <person name="Suzuki K.-i.T."/>
            <person name="Hayashi T."/>
            <person name="Toyoda A."/>
            <person name="Oliveira C."/>
            <person name="Osipova E."/>
            <person name="Leigh N.D."/>
            <person name="Simon A."/>
            <person name="Yun M.H."/>
        </authorList>
    </citation>
    <scope>NUCLEOTIDE SEQUENCE</scope>
    <source>
        <strain evidence="2">20211129_DDA</strain>
        <tissue evidence="2">Liver</tissue>
    </source>
</reference>
<name>A0AAV7R6B7_PLEWA</name>
<feature type="region of interest" description="Disordered" evidence="1">
    <location>
        <begin position="1"/>
        <end position="71"/>
    </location>
</feature>
<accession>A0AAV7R6B7</accession>
<dbReference type="AlphaFoldDB" id="A0AAV7R6B7"/>
<evidence type="ECO:0000313" key="2">
    <source>
        <dbReference type="EMBL" id="KAJ1147690.1"/>
    </source>
</evidence>
<comment type="caution">
    <text evidence="2">The sequence shown here is derived from an EMBL/GenBank/DDBJ whole genome shotgun (WGS) entry which is preliminary data.</text>
</comment>
<dbReference type="EMBL" id="JANPWB010000009">
    <property type="protein sequence ID" value="KAJ1147690.1"/>
    <property type="molecule type" value="Genomic_DNA"/>
</dbReference>
<keyword evidence="3" id="KW-1185">Reference proteome</keyword>
<gene>
    <name evidence="2" type="ORF">NDU88_000550</name>
</gene>
<proteinExistence type="predicted"/>
<feature type="compositionally biased region" description="Low complexity" evidence="1">
    <location>
        <begin position="1"/>
        <end position="31"/>
    </location>
</feature>
<evidence type="ECO:0000256" key="1">
    <source>
        <dbReference type="SAM" id="MobiDB-lite"/>
    </source>
</evidence>
<protein>
    <submittedName>
        <fullName evidence="2">Uncharacterized protein</fullName>
    </submittedName>
</protein>
<feature type="region of interest" description="Disordered" evidence="1">
    <location>
        <begin position="138"/>
        <end position="171"/>
    </location>
</feature>
<evidence type="ECO:0000313" key="3">
    <source>
        <dbReference type="Proteomes" id="UP001066276"/>
    </source>
</evidence>